<feature type="region of interest" description="Disordered" evidence="1">
    <location>
        <begin position="1"/>
        <end position="20"/>
    </location>
</feature>
<proteinExistence type="predicted"/>
<reference evidence="2" key="1">
    <citation type="journal article" date="2020" name="Nature">
        <title>Giant virus diversity and host interactions through global metagenomics.</title>
        <authorList>
            <person name="Schulz F."/>
            <person name="Roux S."/>
            <person name="Paez-Espino D."/>
            <person name="Jungbluth S."/>
            <person name="Walsh D.A."/>
            <person name="Denef V.J."/>
            <person name="McMahon K.D."/>
            <person name="Konstantinidis K.T."/>
            <person name="Eloe-Fadrosh E.A."/>
            <person name="Kyrpides N.C."/>
            <person name="Woyke T."/>
        </authorList>
    </citation>
    <scope>NUCLEOTIDE SEQUENCE</scope>
    <source>
        <strain evidence="2">GVMAG-S-1016704-142</strain>
    </source>
</reference>
<feature type="region of interest" description="Disordered" evidence="1">
    <location>
        <begin position="206"/>
        <end position="288"/>
    </location>
</feature>
<sequence length="288" mass="31586">MVASIIRSGVNTSNPHSVHEDTSAFSAFSGGLLDQYKGSVVDISEDDRGHYGFEEFFQHQENKKRKEGYKTREGFALAISGAVHGADQDEYNNVSSVQASASLHKGPSAHAHSGAPPSQEVLGCGKSAVRSIGTDLQHGAMNSNLNIHANATASQFGRFVNDQYGVGGSSQEECVKSKEKDYHGVSASGASAKKYAVVSEQFVPRSFRAPPTQTREPFRQPPLRAPPRQTREPFRQPPVRAPPAQTREPFRQPPLRAPPRQTREPFRQPPVRAPPTKERFTNRCASRK</sequence>
<name>A0A6C0LSW3_9ZZZZ</name>
<evidence type="ECO:0000313" key="2">
    <source>
        <dbReference type="EMBL" id="QHU33849.1"/>
    </source>
</evidence>
<accession>A0A6C0LSW3</accession>
<organism evidence="2">
    <name type="scientific">viral metagenome</name>
    <dbReference type="NCBI Taxonomy" id="1070528"/>
    <lineage>
        <taxon>unclassified sequences</taxon>
        <taxon>metagenomes</taxon>
        <taxon>organismal metagenomes</taxon>
    </lineage>
</organism>
<dbReference type="EMBL" id="MN740564">
    <property type="protein sequence ID" value="QHU33849.1"/>
    <property type="molecule type" value="Genomic_DNA"/>
</dbReference>
<protein>
    <submittedName>
        <fullName evidence="2">Uncharacterized protein</fullName>
    </submittedName>
</protein>
<evidence type="ECO:0000256" key="1">
    <source>
        <dbReference type="SAM" id="MobiDB-lite"/>
    </source>
</evidence>
<feature type="region of interest" description="Disordered" evidence="1">
    <location>
        <begin position="102"/>
        <end position="122"/>
    </location>
</feature>
<dbReference type="AlphaFoldDB" id="A0A6C0LSW3"/>